<dbReference type="PROSITE" id="PS51387">
    <property type="entry name" value="FAD_PCMH"/>
    <property type="match status" value="1"/>
</dbReference>
<dbReference type="InterPro" id="IPR016169">
    <property type="entry name" value="FAD-bd_PCMH_sub2"/>
</dbReference>
<dbReference type="GO" id="GO:0071949">
    <property type="term" value="F:FAD binding"/>
    <property type="evidence" value="ECO:0007669"/>
    <property type="project" value="InterPro"/>
</dbReference>
<proteinExistence type="inferred from homology"/>
<dbReference type="InterPro" id="IPR036318">
    <property type="entry name" value="FAD-bd_PCMH-like_sf"/>
</dbReference>
<keyword evidence="2" id="KW-0560">Oxidoreductase</keyword>
<dbReference type="GO" id="GO:0016491">
    <property type="term" value="F:oxidoreductase activity"/>
    <property type="evidence" value="ECO:0007669"/>
    <property type="project" value="UniProtKB-KW"/>
</dbReference>
<comment type="similarity">
    <text evidence="1">Belongs to the oxygen-dependent FAD-linked oxidoreductase family.</text>
</comment>
<dbReference type="Pfam" id="PF08031">
    <property type="entry name" value="BBE"/>
    <property type="match status" value="1"/>
</dbReference>
<dbReference type="OrthoDB" id="9983560at2759"/>
<dbReference type="Pfam" id="PF01565">
    <property type="entry name" value="FAD_binding_4"/>
    <property type="match status" value="1"/>
</dbReference>
<evidence type="ECO:0000313" key="6">
    <source>
        <dbReference type="Proteomes" id="UP000799779"/>
    </source>
</evidence>
<dbReference type="InterPro" id="IPR050432">
    <property type="entry name" value="FAD-linked_Oxidoreductases_BP"/>
</dbReference>
<dbReference type="Proteomes" id="UP000799779">
    <property type="component" value="Unassembled WGS sequence"/>
</dbReference>
<dbReference type="AlphaFoldDB" id="A0A6A5WXA6"/>
<evidence type="ECO:0000256" key="3">
    <source>
        <dbReference type="SAM" id="SignalP"/>
    </source>
</evidence>
<accession>A0A6A5WXA6</accession>
<keyword evidence="6" id="KW-1185">Reference proteome</keyword>
<evidence type="ECO:0000256" key="1">
    <source>
        <dbReference type="ARBA" id="ARBA00005466"/>
    </source>
</evidence>
<name>A0A6A5WXA6_9PLEO</name>
<evidence type="ECO:0000259" key="4">
    <source>
        <dbReference type="PROSITE" id="PS51387"/>
    </source>
</evidence>
<evidence type="ECO:0000313" key="5">
    <source>
        <dbReference type="EMBL" id="KAF2004791.1"/>
    </source>
</evidence>
<keyword evidence="3" id="KW-0732">Signal</keyword>
<feature type="signal peptide" evidence="3">
    <location>
        <begin position="1"/>
        <end position="16"/>
    </location>
</feature>
<evidence type="ECO:0000256" key="2">
    <source>
        <dbReference type="ARBA" id="ARBA00023002"/>
    </source>
</evidence>
<dbReference type="InterPro" id="IPR016166">
    <property type="entry name" value="FAD-bd_PCMH"/>
</dbReference>
<dbReference type="SUPFAM" id="SSF56176">
    <property type="entry name" value="FAD-binding/transporter-associated domain-like"/>
    <property type="match status" value="1"/>
</dbReference>
<dbReference type="InterPro" id="IPR006094">
    <property type="entry name" value="Oxid_FAD_bind_N"/>
</dbReference>
<sequence>MYLLAPLLFLPSLTLASSLSSRQTPPITTWNGKQYRCKTYPGDAAWPTASTWSTLNSTVGGNLFKVVPPGASCYNSFGGASMYNQQQCSAANSGWSKEDWHAEQQVTNMWTFYTNHTCNPTATRSSGQCTLGHLPEYVIMAKAKEHIKAGVDFARENNLRLVIRNTGHDFMGRSTGFGSLAINTHSFKSVAFTKNYTGPGTYKGGAVTAGAGIQVRELYRLANQQSPKVVVVGGECPTVGVAGGYIQGGGHGPLASFYGMAADNALSFEVVSAAGDLLTANTESNPDLFWALKGGGPSTFAAIISVTLKTFPEIPSAGVTLSIRSTGDLFWKGVAAFHNLANTYVENGMFVYYELSGNSLNIQPFVGPNMNKAKIESVLKPLFDKLKSDGVQYTTATREFPTFFELYTAMFQDESAGFSGLVGGRMFTKQDITSNGNGIVNAYKTVASSGGFAIIGHIVGPGTGAPVVDNAIHPKWRNASSFSITMIQVEGSASLSAKQTAQDRLTNVIDKALRDASPNGAAYVNEGNLEEPNWQEAFWGSNYPRLLELKKKWDPSGVFYAKTTPGTEEWESIQYGSKLCKRV</sequence>
<organism evidence="5 6">
    <name type="scientific">Amniculicola lignicola CBS 123094</name>
    <dbReference type="NCBI Taxonomy" id="1392246"/>
    <lineage>
        <taxon>Eukaryota</taxon>
        <taxon>Fungi</taxon>
        <taxon>Dikarya</taxon>
        <taxon>Ascomycota</taxon>
        <taxon>Pezizomycotina</taxon>
        <taxon>Dothideomycetes</taxon>
        <taxon>Pleosporomycetidae</taxon>
        <taxon>Pleosporales</taxon>
        <taxon>Amniculicolaceae</taxon>
        <taxon>Amniculicola</taxon>
    </lineage>
</organism>
<feature type="chain" id="PRO_5025588413" evidence="3">
    <location>
        <begin position="17"/>
        <end position="583"/>
    </location>
</feature>
<reference evidence="5" key="1">
    <citation type="journal article" date="2020" name="Stud. Mycol.">
        <title>101 Dothideomycetes genomes: a test case for predicting lifestyles and emergence of pathogens.</title>
        <authorList>
            <person name="Haridas S."/>
            <person name="Albert R."/>
            <person name="Binder M."/>
            <person name="Bloem J."/>
            <person name="Labutti K."/>
            <person name="Salamov A."/>
            <person name="Andreopoulos B."/>
            <person name="Baker S."/>
            <person name="Barry K."/>
            <person name="Bills G."/>
            <person name="Bluhm B."/>
            <person name="Cannon C."/>
            <person name="Castanera R."/>
            <person name="Culley D."/>
            <person name="Daum C."/>
            <person name="Ezra D."/>
            <person name="Gonzalez J."/>
            <person name="Henrissat B."/>
            <person name="Kuo A."/>
            <person name="Liang C."/>
            <person name="Lipzen A."/>
            <person name="Lutzoni F."/>
            <person name="Magnuson J."/>
            <person name="Mondo S."/>
            <person name="Nolan M."/>
            <person name="Ohm R."/>
            <person name="Pangilinan J."/>
            <person name="Park H.-J."/>
            <person name="Ramirez L."/>
            <person name="Alfaro M."/>
            <person name="Sun H."/>
            <person name="Tritt A."/>
            <person name="Yoshinaga Y."/>
            <person name="Zwiers L.-H."/>
            <person name="Turgeon B."/>
            <person name="Goodwin S."/>
            <person name="Spatafora J."/>
            <person name="Crous P."/>
            <person name="Grigoriev I."/>
        </authorList>
    </citation>
    <scope>NUCLEOTIDE SEQUENCE</scope>
    <source>
        <strain evidence="5">CBS 123094</strain>
    </source>
</reference>
<dbReference type="EMBL" id="ML977566">
    <property type="protein sequence ID" value="KAF2004791.1"/>
    <property type="molecule type" value="Genomic_DNA"/>
</dbReference>
<feature type="domain" description="FAD-binding PCMH-type" evidence="4">
    <location>
        <begin position="131"/>
        <end position="313"/>
    </location>
</feature>
<protein>
    <submittedName>
        <fullName evidence="5">Isoamyl alcohol oxidase</fullName>
    </submittedName>
</protein>
<dbReference type="PANTHER" id="PTHR13878">
    <property type="entry name" value="GULONOLACTONE OXIDASE"/>
    <property type="match status" value="1"/>
</dbReference>
<dbReference type="PANTHER" id="PTHR13878:SF97">
    <property type="entry name" value="ISOAMYL ALCOHOL OXIDASE"/>
    <property type="match status" value="1"/>
</dbReference>
<dbReference type="Gene3D" id="3.30.465.10">
    <property type="match status" value="2"/>
</dbReference>
<dbReference type="InterPro" id="IPR012951">
    <property type="entry name" value="BBE"/>
</dbReference>
<gene>
    <name evidence="5" type="ORF">P154DRAFT_586463</name>
</gene>